<organism evidence="2 3">
    <name type="scientific">Candidatus Planktophila vernalis</name>
    <dbReference type="NCBI Taxonomy" id="1884907"/>
    <lineage>
        <taxon>Bacteria</taxon>
        <taxon>Bacillati</taxon>
        <taxon>Actinomycetota</taxon>
        <taxon>Actinomycetes</taxon>
        <taxon>Candidatus Nanopelagicales</taxon>
        <taxon>Candidatus Nanopelagicaceae</taxon>
        <taxon>Candidatus Planktophila</taxon>
    </lineage>
</organism>
<dbReference type="OrthoDB" id="9801052at2"/>
<dbReference type="Pfam" id="PF00248">
    <property type="entry name" value="Aldo_ket_red"/>
    <property type="match status" value="1"/>
</dbReference>
<accession>A0A249KUQ1</accession>
<dbReference type="InterPro" id="IPR036812">
    <property type="entry name" value="NAD(P)_OxRdtase_dom_sf"/>
</dbReference>
<dbReference type="Gene3D" id="3.20.20.100">
    <property type="entry name" value="NADP-dependent oxidoreductase domain"/>
    <property type="match status" value="1"/>
</dbReference>
<dbReference type="RefSeq" id="WP_095686363.1">
    <property type="nucleotide sequence ID" value="NZ_CP016776.1"/>
</dbReference>
<dbReference type="EMBL" id="CP016776">
    <property type="protein sequence ID" value="ASY20516.1"/>
    <property type="molecule type" value="Genomic_DNA"/>
</dbReference>
<name>A0A249KUQ1_9ACTN</name>
<proteinExistence type="predicted"/>
<dbReference type="InterPro" id="IPR023210">
    <property type="entry name" value="NADP_OxRdtase_dom"/>
</dbReference>
<feature type="domain" description="NADP-dependent oxidoreductase" evidence="1">
    <location>
        <begin position="4"/>
        <end position="250"/>
    </location>
</feature>
<evidence type="ECO:0000313" key="2">
    <source>
        <dbReference type="EMBL" id="ASY20516.1"/>
    </source>
</evidence>
<sequence>MRNIVIGGAQFGHEYGTFTNNAFPDKKNRIETLQACLDCGFQRIDLSLNYKGAVENLRDTGVSKFFSYNTKFSYKNLNPKEILGQLESSLETLGVTKFQSIMVHDWYDLSTLERLEALDFLSALENLGITDSIGISVYEESELSPQLVNLGIIQAPLNFFNVEFLNSSLVLELVSAGVELQARSIFLQGLLLNSHQMIQDPFFKGLEEFTNYVKYKKSTHLEVALEVYKCQSLFTSLVVGFLNPTHVKQLFDLEPRDSDILEYLKLKSMKPKFADPRKWGKRS</sequence>
<gene>
    <name evidence="2" type="ORF">A7sIIA15_06715</name>
</gene>
<keyword evidence="3" id="KW-1185">Reference proteome</keyword>
<evidence type="ECO:0000259" key="1">
    <source>
        <dbReference type="Pfam" id="PF00248"/>
    </source>
</evidence>
<protein>
    <submittedName>
        <fullName evidence="2">Aldo/keto reductase</fullName>
    </submittedName>
</protein>
<evidence type="ECO:0000313" key="3">
    <source>
        <dbReference type="Proteomes" id="UP000217186"/>
    </source>
</evidence>
<dbReference type="AlphaFoldDB" id="A0A249KUQ1"/>
<reference evidence="2 3" key="1">
    <citation type="submission" date="2016-07" db="EMBL/GenBank/DDBJ databases">
        <title>High microdiversification within the ubiquitous acI lineage of Actinobacteria.</title>
        <authorList>
            <person name="Neuenschwander S.M."/>
            <person name="Salcher M."/>
            <person name="Ghai R."/>
            <person name="Pernthaler J."/>
        </authorList>
    </citation>
    <scope>NUCLEOTIDE SEQUENCE [LARGE SCALE GENOMIC DNA]</scope>
    <source>
        <strain evidence="2">MMS-IIA-15</strain>
    </source>
</reference>
<dbReference type="SUPFAM" id="SSF51430">
    <property type="entry name" value="NAD(P)-linked oxidoreductase"/>
    <property type="match status" value="1"/>
</dbReference>
<dbReference type="KEGG" id="pvn:A7sIIA15_06715"/>
<dbReference type="Proteomes" id="UP000217186">
    <property type="component" value="Chromosome"/>
</dbReference>